<dbReference type="PANTHER" id="PTHR11142:SF0">
    <property type="entry name" value="TRNA PSEUDOURIDINE SYNTHASE-LIKE 1"/>
    <property type="match status" value="1"/>
</dbReference>
<dbReference type="PIRSF" id="PIRSF001430">
    <property type="entry name" value="tRNA_psdUrid_synth"/>
    <property type="match status" value="1"/>
</dbReference>
<evidence type="ECO:0000256" key="1">
    <source>
        <dbReference type="ARBA" id="ARBA00009375"/>
    </source>
</evidence>
<protein>
    <recommendedName>
        <fullName evidence="4">tRNA pseudouridine synthase A</fullName>
        <ecNumber evidence="4">5.4.99.12</ecNumber>
    </recommendedName>
    <alternativeName>
        <fullName evidence="4">tRNA pseudouridine(38-40) synthase</fullName>
    </alternativeName>
    <alternativeName>
        <fullName evidence="4">tRNA pseudouridylate synthase I</fullName>
    </alternativeName>
    <alternativeName>
        <fullName evidence="4">tRNA-uridine isomerase I</fullName>
    </alternativeName>
</protein>
<evidence type="ECO:0000256" key="5">
    <source>
        <dbReference type="RuleBase" id="RU003792"/>
    </source>
</evidence>
<sequence>MTAVKQTWTTFRIDLAYHGALFAGYAIQPQPLRTVQAELQTRLSFLFQQDIKLLASGRTDALVHAYHQVCSFRVKGPTPISPVNIYQFLQKTAPDIHILRVNLVDNSFHAQKSVRSKTYQYIIQKQFDLTKVHLTYLYDGPIDVLKLQRCLDLFVGTHDFYSFTTSPNQTSTIRTINWIKVKTTKTQIIISINGNGFMRYMVRMLVGSAFMYATNKIHLSSVQAKLIQPQKGSAIYKMPGSGLYLKKIYY</sequence>
<dbReference type="Gene3D" id="3.30.70.660">
    <property type="entry name" value="Pseudouridine synthase I, catalytic domain, C-terminal subdomain"/>
    <property type="match status" value="1"/>
</dbReference>
<comment type="caution">
    <text evidence="7">The sequence shown here is derived from an EMBL/GenBank/DDBJ whole genome shotgun (WGS) entry which is preliminary data.</text>
</comment>
<evidence type="ECO:0000313" key="7">
    <source>
        <dbReference type="EMBL" id="MDQ0514325.1"/>
    </source>
</evidence>
<organism evidence="7 8">
    <name type="scientific">Mycoplasmoides fastidiosum</name>
    <dbReference type="NCBI Taxonomy" id="92758"/>
    <lineage>
        <taxon>Bacteria</taxon>
        <taxon>Bacillati</taxon>
        <taxon>Mycoplasmatota</taxon>
        <taxon>Mycoplasmoidales</taxon>
        <taxon>Mycoplasmoidaceae</taxon>
        <taxon>Mycoplasmoides</taxon>
    </lineage>
</organism>
<dbReference type="Gene3D" id="3.30.70.580">
    <property type="entry name" value="Pseudouridine synthase I, catalytic domain, N-terminal subdomain"/>
    <property type="match status" value="1"/>
</dbReference>
<comment type="subunit">
    <text evidence="4">Homodimer.</text>
</comment>
<dbReference type="NCBIfam" id="TIGR00071">
    <property type="entry name" value="hisT_truA"/>
    <property type="match status" value="1"/>
</dbReference>
<accession>A0ABU0M045</accession>
<dbReference type="Pfam" id="PF01416">
    <property type="entry name" value="PseudoU_synth_1"/>
    <property type="match status" value="1"/>
</dbReference>
<comment type="function">
    <text evidence="4">Formation of pseudouridine at positions 38, 39 and 40 in the anticodon stem and loop of transfer RNAs.</text>
</comment>
<name>A0ABU0M045_9BACT</name>
<dbReference type="Proteomes" id="UP001240643">
    <property type="component" value="Unassembled WGS sequence"/>
</dbReference>
<gene>
    <name evidence="4" type="primary">truA</name>
    <name evidence="7" type="ORF">J2Z62_000763</name>
</gene>
<evidence type="ECO:0000313" key="8">
    <source>
        <dbReference type="Proteomes" id="UP001240643"/>
    </source>
</evidence>
<evidence type="ECO:0000256" key="3">
    <source>
        <dbReference type="ARBA" id="ARBA00023235"/>
    </source>
</evidence>
<feature type="binding site" evidence="4">
    <location>
        <position position="119"/>
    </location>
    <ligand>
        <name>substrate</name>
    </ligand>
</feature>
<proteinExistence type="inferred from homology"/>
<dbReference type="InterPro" id="IPR020097">
    <property type="entry name" value="PsdUridine_synth_TruA_a/b_dom"/>
</dbReference>
<evidence type="ECO:0000256" key="2">
    <source>
        <dbReference type="ARBA" id="ARBA00022694"/>
    </source>
</evidence>
<dbReference type="InterPro" id="IPR020095">
    <property type="entry name" value="PsdUridine_synth_TruA_C"/>
</dbReference>
<dbReference type="GO" id="GO:0160147">
    <property type="term" value="F:tRNA pseudouridine(38-40) synthase activity"/>
    <property type="evidence" value="ECO:0007669"/>
    <property type="project" value="UniProtKB-EC"/>
</dbReference>
<dbReference type="EC" id="5.4.99.12" evidence="4"/>
<dbReference type="HAMAP" id="MF_00171">
    <property type="entry name" value="TruA"/>
    <property type="match status" value="1"/>
</dbReference>
<comment type="catalytic activity">
    <reaction evidence="4 5">
        <text>uridine(38/39/40) in tRNA = pseudouridine(38/39/40) in tRNA</text>
        <dbReference type="Rhea" id="RHEA:22376"/>
        <dbReference type="Rhea" id="RHEA-COMP:10085"/>
        <dbReference type="Rhea" id="RHEA-COMP:10087"/>
        <dbReference type="ChEBI" id="CHEBI:65314"/>
        <dbReference type="ChEBI" id="CHEBI:65315"/>
        <dbReference type="EC" id="5.4.99.12"/>
    </reaction>
</comment>
<evidence type="ECO:0000256" key="4">
    <source>
        <dbReference type="HAMAP-Rule" id="MF_00171"/>
    </source>
</evidence>
<feature type="domain" description="Pseudouridine synthase I TruA alpha/beta" evidence="6">
    <location>
        <begin position="153"/>
        <end position="250"/>
    </location>
</feature>
<comment type="similarity">
    <text evidence="1 4 5">Belongs to the tRNA pseudouridine synthase TruA family.</text>
</comment>
<dbReference type="PANTHER" id="PTHR11142">
    <property type="entry name" value="PSEUDOURIDYLATE SYNTHASE"/>
    <property type="match status" value="1"/>
</dbReference>
<dbReference type="CDD" id="cd02570">
    <property type="entry name" value="PseudoU_synth_EcTruA"/>
    <property type="match status" value="1"/>
</dbReference>
<comment type="caution">
    <text evidence="4">Lacks conserved residue(s) required for the propagation of feature annotation.</text>
</comment>
<dbReference type="EMBL" id="JAUSWO010000001">
    <property type="protein sequence ID" value="MDQ0514325.1"/>
    <property type="molecule type" value="Genomic_DNA"/>
</dbReference>
<dbReference type="InterPro" id="IPR001406">
    <property type="entry name" value="PsdUridine_synth_TruA"/>
</dbReference>
<dbReference type="SUPFAM" id="SSF55120">
    <property type="entry name" value="Pseudouridine synthase"/>
    <property type="match status" value="1"/>
</dbReference>
<dbReference type="InterPro" id="IPR020094">
    <property type="entry name" value="TruA/RsuA/RluB/E/F_N"/>
</dbReference>
<keyword evidence="2 4" id="KW-0819">tRNA processing</keyword>
<evidence type="ECO:0000259" key="6">
    <source>
        <dbReference type="Pfam" id="PF01416"/>
    </source>
</evidence>
<dbReference type="RefSeq" id="WP_256547797.1">
    <property type="nucleotide sequence ID" value="NZ_CP101809.1"/>
</dbReference>
<feature type="active site" description="Nucleophile" evidence="4">
    <location>
        <position position="60"/>
    </location>
</feature>
<reference evidence="7" key="1">
    <citation type="submission" date="2023-07" db="EMBL/GenBank/DDBJ databases">
        <title>Genomic Encyclopedia of Type Strains, Phase IV (KMG-IV): sequencing the most valuable type-strain genomes for metagenomic binning, comparative biology and taxonomic classification.</title>
        <authorList>
            <person name="Goeker M."/>
        </authorList>
    </citation>
    <scope>NUCLEOTIDE SEQUENCE [LARGE SCALE GENOMIC DNA]</scope>
    <source>
        <strain evidence="7">DSM 21204</strain>
    </source>
</reference>
<dbReference type="InterPro" id="IPR020103">
    <property type="entry name" value="PsdUridine_synth_cat_dom_sf"/>
</dbReference>
<keyword evidence="3 4" id="KW-0413">Isomerase</keyword>
<keyword evidence="8" id="KW-1185">Reference proteome</keyword>